<feature type="compositionally biased region" description="Polar residues" evidence="5">
    <location>
        <begin position="593"/>
        <end position="612"/>
    </location>
</feature>
<feature type="domain" description="GW182 middle" evidence="8">
    <location>
        <begin position="939"/>
        <end position="1105"/>
    </location>
</feature>
<dbReference type="PANTHER" id="PTHR13020:SF25">
    <property type="entry name" value="PROTEIN GAWKY"/>
    <property type="match status" value="1"/>
</dbReference>
<feature type="compositionally biased region" description="Polar residues" evidence="5">
    <location>
        <begin position="962"/>
        <end position="978"/>
    </location>
</feature>
<evidence type="ECO:0000313" key="9">
    <source>
        <dbReference type="EMBL" id="SSX02752.1"/>
    </source>
</evidence>
<dbReference type="Gene3D" id="3.30.70.330">
    <property type="match status" value="1"/>
</dbReference>
<feature type="region of interest" description="Disordered" evidence="5">
    <location>
        <begin position="747"/>
        <end position="817"/>
    </location>
</feature>
<evidence type="ECO:0000313" key="10">
    <source>
        <dbReference type="EMBL" id="SSX23124.1"/>
    </source>
</evidence>
<feature type="compositionally biased region" description="Low complexity" evidence="5">
    <location>
        <begin position="999"/>
        <end position="1010"/>
    </location>
</feature>
<dbReference type="SUPFAM" id="SSF54928">
    <property type="entry name" value="RNA-binding domain, RBD"/>
    <property type="match status" value="1"/>
</dbReference>
<dbReference type="EMBL" id="UFQS01000315">
    <property type="protein sequence ID" value="SSX02752.1"/>
    <property type="molecule type" value="Genomic_DNA"/>
</dbReference>
<organism evidence="9">
    <name type="scientific">Culicoides sonorensis</name>
    <name type="common">Biting midge</name>
    <dbReference type="NCBI Taxonomy" id="179676"/>
    <lineage>
        <taxon>Eukaryota</taxon>
        <taxon>Metazoa</taxon>
        <taxon>Ecdysozoa</taxon>
        <taxon>Arthropoda</taxon>
        <taxon>Hexapoda</taxon>
        <taxon>Insecta</taxon>
        <taxon>Pterygota</taxon>
        <taxon>Neoptera</taxon>
        <taxon>Endopterygota</taxon>
        <taxon>Diptera</taxon>
        <taxon>Nematocera</taxon>
        <taxon>Chironomoidea</taxon>
        <taxon>Ceratopogonidae</taxon>
        <taxon>Ceratopogoninae</taxon>
        <taxon>Culicoides</taxon>
        <taxon>Monoculicoides</taxon>
    </lineage>
</organism>
<feature type="region of interest" description="Disordered" evidence="5">
    <location>
        <begin position="1466"/>
        <end position="1567"/>
    </location>
</feature>
<feature type="region of interest" description="Disordered" evidence="5">
    <location>
        <begin position="507"/>
        <end position="529"/>
    </location>
</feature>
<sequence>MIHLKIYIKKIQPNTNKSDYAFNTINIKDNKNCNCNGKKVVVVKMHKMKKQQQQQNNNKKISQIMVELSTMMKMKKPFNESEEQSGIVTDLINDKKQKIIWNETCMGIMKKLMINYYYYYYEDDAKMKLMIFKFKQANELLFVQQLEAMPWPLIPKQMLISFDDEVLIIIKIITFIVVVILEIILIITKISHISDENIKTVNKKCDLIDYLTKTNLKVNYYDYYAKEATTIQHNNNNKNNYDNNDQNMCIDIKGNDKNLKYTKLNNVDVEATFTSSFVTFAELCKLQENEKRILAEAKSQNKTIRLRLVGGGEGSLTNPQTGWGSPPNSQLGAGNPNAGSWGASNAPSQWGPGGGGQNPGQQQRPLNSGPPGPDTVNKNSVPNQAQGPPSMAATVQGQSGNSSAPNSNQPQQGVGGGNSNNSNVPPQQGNPPVNNNGNFPPIGANSGAVGPGAGNNSGVANANNPGGNGNNGAQAVAPTATAKNQLEQLNTMREALFSQDGWSCSNVNQDTNWDVPGSPEPGLKSDPNTPVQPLWKTGMNNGTELWEANLKCGGQPPPAPVQKTSWTPKVAFGGTWGADDEEENAAGNTVWNTNQQNNASATGGGWNQNQGPVGTPGFNAAPAPKLENEWNANAGNNWGDLRQQPPQADPRNIPTNLMRDNSVGSGTGISGRLNPNNIDWAQNKGPMMGGVGGVTPANGQWPQSGPKEMPANKPSGWVEGTSPPRVGRPPIQDYNDGTTLWQQNHRGVPAGGGNPHWKDMPDGSRPNMPRPGVLPGSNPNAIQSRLGPSGPIKQDMWPSNTRSSWDEPPHNSGWEDNKIPGGGNANNAWDANSWMNKPKPTSGWPDNDLGGIGSDWTHGGQKPPNKMVSSDIIRNSKQFRTLVDLGYKKEDAEIALRTTNSFEEAIDLLNQRGGAGSNNMQDQWRRHEDPQNAFDHPPRFPGAPTPTMPFPPNSNPNILGNLGSNITGNQINKMSQMPPNYAPPGAGPGFGQQPGSGSGANPAAGSSQPSTQQLRMLVQQIQTAVHAGFLNHQILNQPLAPQTLILLNQLLTCIKQLQVYQSNIGRPGVNAVQANIITSKLQQQIKTLQNQITAQQQMYVKQAPSNLPNPTDYLRSPTDPTGSLMNTFPDLKIGGNNDQAGFNQSISRLESQWKVTKDNSDPSEFSRAPGTTAKSSLSAASIGLGSDSPWSSSVSGRDGGWPETTPDSNKDVDWPSQQSPAFSELVVPEFKPGEPWKGTQQKSIEDDPSITPGSVARSPLSIAAKDSDLFSGASKTSPDIQPISLSNSTWSFTPSGQQSFSSAKVSSNSTWSDTTPPIPKSMPNAADLWSSNNKAPRGPPPGLGSTKTPTSGNGNGASNWMTGLIGGGRNSGSSGSGNWQSGGGSPWFSSWLLLKNLTAQIDGSTLRTLCMQHGPLQNFHLYLTHGIALCKYNSREEAQKAQTALNNCVLGNTTICAESPSESEVQSILQHLGAPSGGGGTQSGNGGNGTGNSGNASSGLSQSSWRPQNQQGPARSSGGSDNWGTSWPTGSSTGSLWTPIDGVAGERGTPSNLSTFLPENLLGTELN</sequence>
<dbReference type="InterPro" id="IPR026805">
    <property type="entry name" value="GW182_M_dom"/>
</dbReference>
<dbReference type="GO" id="GO:0035278">
    <property type="term" value="P:miRNA-mediated gene silencing by inhibition of translation"/>
    <property type="evidence" value="ECO:0007669"/>
    <property type="project" value="InterPro"/>
</dbReference>
<evidence type="ECO:0000256" key="3">
    <source>
        <dbReference type="ARBA" id="ARBA00022884"/>
    </source>
</evidence>
<evidence type="ECO:0000259" key="7">
    <source>
        <dbReference type="Pfam" id="PF00076"/>
    </source>
</evidence>
<evidence type="ECO:0000256" key="4">
    <source>
        <dbReference type="ARBA" id="ARBA00023158"/>
    </source>
</evidence>
<evidence type="ECO:0000256" key="5">
    <source>
        <dbReference type="SAM" id="MobiDB-lite"/>
    </source>
</evidence>
<name>A0A336KFR3_CULSO</name>
<dbReference type="Pfam" id="PF12938">
    <property type="entry name" value="M_domain"/>
    <property type="match status" value="1"/>
</dbReference>
<evidence type="ECO:0000256" key="6">
    <source>
        <dbReference type="SAM" id="Phobius"/>
    </source>
</evidence>
<protein>
    <submittedName>
        <fullName evidence="9">CSON008336 protein</fullName>
    </submittedName>
</protein>
<keyword evidence="6" id="KW-0812">Transmembrane</keyword>
<dbReference type="InterPro" id="IPR000504">
    <property type="entry name" value="RRM_dom"/>
</dbReference>
<feature type="compositionally biased region" description="Polar residues" evidence="5">
    <location>
        <begin position="1293"/>
        <end position="1315"/>
    </location>
</feature>
<feature type="region of interest" description="Disordered" evidence="5">
    <location>
        <begin position="931"/>
        <end position="1013"/>
    </location>
</feature>
<dbReference type="FunFam" id="3.30.70.330:FF:000011">
    <property type="entry name" value="trinucleotide repeat-containing gene 6A protein-like"/>
    <property type="match status" value="1"/>
</dbReference>
<evidence type="ECO:0000256" key="2">
    <source>
        <dbReference type="ARBA" id="ARBA00022845"/>
    </source>
</evidence>
<feature type="compositionally biased region" description="Low complexity" evidence="5">
    <location>
        <begin position="456"/>
        <end position="465"/>
    </location>
</feature>
<comment type="similarity">
    <text evidence="1">Belongs to the GW182 family.</text>
</comment>
<dbReference type="EMBL" id="UFQT01000315">
    <property type="protein sequence ID" value="SSX23124.1"/>
    <property type="molecule type" value="Genomic_DNA"/>
</dbReference>
<feature type="region of interest" description="Disordered" evidence="5">
    <location>
        <begin position="1293"/>
        <end position="1381"/>
    </location>
</feature>
<feature type="compositionally biased region" description="Low complexity" evidence="5">
    <location>
        <begin position="1175"/>
        <end position="1196"/>
    </location>
</feature>
<gene>
    <name evidence="9" type="primary">CSON008336</name>
</gene>
<evidence type="ECO:0000259" key="8">
    <source>
        <dbReference type="Pfam" id="PF12938"/>
    </source>
</evidence>
<keyword evidence="4" id="KW-0943">RNA-mediated gene silencing</keyword>
<feature type="compositionally biased region" description="Low complexity" evidence="5">
    <location>
        <begin position="1523"/>
        <end position="1539"/>
    </location>
</feature>
<dbReference type="InterPro" id="IPR052068">
    <property type="entry name" value="GW182_domain"/>
</dbReference>
<feature type="region of interest" description="Disordered" evidence="5">
    <location>
        <begin position="1230"/>
        <end position="1251"/>
    </location>
</feature>
<keyword evidence="6" id="KW-1133">Transmembrane helix</keyword>
<feature type="compositionally biased region" description="Basic and acidic residues" evidence="5">
    <location>
        <begin position="804"/>
        <end position="817"/>
    </location>
</feature>
<dbReference type="Pfam" id="PF00076">
    <property type="entry name" value="RRM_1"/>
    <property type="match status" value="1"/>
</dbReference>
<feature type="compositionally biased region" description="Polar residues" evidence="5">
    <location>
        <begin position="376"/>
        <end position="404"/>
    </location>
</feature>
<feature type="compositionally biased region" description="Polar residues" evidence="5">
    <location>
        <begin position="1505"/>
        <end position="1522"/>
    </location>
</feature>
<feature type="compositionally biased region" description="Gly residues" evidence="5">
    <location>
        <begin position="987"/>
        <end position="998"/>
    </location>
</feature>
<dbReference type="SUPFAM" id="SSF46934">
    <property type="entry name" value="UBA-like"/>
    <property type="match status" value="1"/>
</dbReference>
<feature type="region of interest" description="Disordered" evidence="5">
    <location>
        <begin position="702"/>
        <end position="729"/>
    </location>
</feature>
<accession>A0A336KFR3</accession>
<dbReference type="GO" id="GO:0060213">
    <property type="term" value="P:positive regulation of nuclear-transcribed mRNA poly(A) tail shortening"/>
    <property type="evidence" value="ECO:0007669"/>
    <property type="project" value="TreeGrafter"/>
</dbReference>
<dbReference type="InterPro" id="IPR033503">
    <property type="entry name" value="GW182_RRM"/>
</dbReference>
<reference evidence="10" key="2">
    <citation type="submission" date="2018-07" db="EMBL/GenBank/DDBJ databases">
        <authorList>
            <person name="Quirk P.G."/>
            <person name="Krulwich T.A."/>
        </authorList>
    </citation>
    <scope>NUCLEOTIDE SEQUENCE</scope>
</reference>
<keyword evidence="2" id="KW-0810">Translation regulation</keyword>
<feature type="compositionally biased region" description="Polar residues" evidence="5">
    <location>
        <begin position="315"/>
        <end position="332"/>
    </location>
</feature>
<feature type="region of interest" description="Disordered" evidence="5">
    <location>
        <begin position="1153"/>
        <end position="1216"/>
    </location>
</feature>
<dbReference type="GO" id="GO:0003723">
    <property type="term" value="F:RNA binding"/>
    <property type="evidence" value="ECO:0007669"/>
    <property type="project" value="UniProtKB-KW"/>
</dbReference>
<dbReference type="GO" id="GO:0000932">
    <property type="term" value="C:P-body"/>
    <property type="evidence" value="ECO:0007669"/>
    <property type="project" value="TreeGrafter"/>
</dbReference>
<dbReference type="GO" id="GO:0005654">
    <property type="term" value="C:nucleoplasm"/>
    <property type="evidence" value="ECO:0007669"/>
    <property type="project" value="TreeGrafter"/>
</dbReference>
<dbReference type="InterPro" id="IPR009060">
    <property type="entry name" value="UBA-like_sf"/>
</dbReference>
<dbReference type="InterPro" id="IPR012677">
    <property type="entry name" value="Nucleotide-bd_a/b_plait_sf"/>
</dbReference>
<feature type="transmembrane region" description="Helical" evidence="6">
    <location>
        <begin position="166"/>
        <end position="187"/>
    </location>
</feature>
<feature type="region of interest" description="Disordered" evidence="5">
    <location>
        <begin position="593"/>
        <end position="623"/>
    </location>
</feature>
<proteinExistence type="inferred from homology"/>
<feature type="compositionally biased region" description="Low complexity" evidence="5">
    <location>
        <begin position="1493"/>
        <end position="1504"/>
    </location>
</feature>
<dbReference type="PANTHER" id="PTHR13020">
    <property type="entry name" value="TRINUCLEOTIDE REPEAT-CONTAINING GENE 6"/>
    <property type="match status" value="1"/>
</dbReference>
<feature type="compositionally biased region" description="Low complexity" evidence="5">
    <location>
        <begin position="419"/>
        <end position="448"/>
    </location>
</feature>
<dbReference type="VEuPathDB" id="VectorBase:CSON008336"/>
<dbReference type="InterPro" id="IPR035979">
    <property type="entry name" value="RBD_domain_sf"/>
</dbReference>
<keyword evidence="6" id="KW-0472">Membrane</keyword>
<reference evidence="9" key="1">
    <citation type="submission" date="2018-04" db="EMBL/GenBank/DDBJ databases">
        <authorList>
            <person name="Go L.Y."/>
            <person name="Mitchell J.A."/>
        </authorList>
    </citation>
    <scope>NUCLEOTIDE SEQUENCE</scope>
    <source>
        <tissue evidence="9">Whole organism</tissue>
    </source>
</reference>
<feature type="domain" description="RRM" evidence="7">
    <location>
        <begin position="1393"/>
        <end position="1455"/>
    </location>
</feature>
<dbReference type="CDD" id="cd12435">
    <property type="entry name" value="RRM_GW182_like"/>
    <property type="match status" value="1"/>
</dbReference>
<keyword evidence="3" id="KW-0694">RNA-binding</keyword>
<feature type="compositionally biased region" description="Gly residues" evidence="5">
    <location>
        <begin position="1475"/>
        <end position="1492"/>
    </location>
</feature>
<feature type="region of interest" description="Disordered" evidence="5">
    <location>
        <begin position="310"/>
        <end position="475"/>
    </location>
</feature>
<feature type="region of interest" description="Disordered" evidence="5">
    <location>
        <begin position="1114"/>
        <end position="1139"/>
    </location>
</feature>
<evidence type="ECO:0000256" key="1">
    <source>
        <dbReference type="ARBA" id="ARBA00007302"/>
    </source>
</evidence>
<feature type="compositionally biased region" description="Pro residues" evidence="5">
    <location>
        <begin position="939"/>
        <end position="954"/>
    </location>
</feature>
<feature type="compositionally biased region" description="Polar residues" evidence="5">
    <location>
        <begin position="1345"/>
        <end position="1361"/>
    </location>
</feature>